<accession>A0AAV8V8V6</accession>
<protein>
    <submittedName>
        <fullName evidence="1">Uncharacterized protein</fullName>
    </submittedName>
</protein>
<evidence type="ECO:0000313" key="2">
    <source>
        <dbReference type="Proteomes" id="UP001159042"/>
    </source>
</evidence>
<reference evidence="1 2" key="1">
    <citation type="journal article" date="2023" name="Insect Mol. Biol.">
        <title>Genome sequencing provides insights into the evolution of gene families encoding plant cell wall-degrading enzymes in longhorned beetles.</title>
        <authorList>
            <person name="Shin N.R."/>
            <person name="Okamura Y."/>
            <person name="Kirsch R."/>
            <person name="Pauchet Y."/>
        </authorList>
    </citation>
    <scope>NUCLEOTIDE SEQUENCE [LARGE SCALE GENOMIC DNA]</scope>
    <source>
        <strain evidence="1">EAD_L_NR</strain>
    </source>
</reference>
<gene>
    <name evidence="1" type="ORF">NQ315_012502</name>
</gene>
<evidence type="ECO:0000313" key="1">
    <source>
        <dbReference type="EMBL" id="KAJ8910634.1"/>
    </source>
</evidence>
<proteinExistence type="predicted"/>
<name>A0AAV8V8V6_9CUCU</name>
<keyword evidence="2" id="KW-1185">Reference proteome</keyword>
<dbReference type="AlphaFoldDB" id="A0AAV8V8V6"/>
<dbReference type="Proteomes" id="UP001159042">
    <property type="component" value="Unassembled WGS sequence"/>
</dbReference>
<comment type="caution">
    <text evidence="1">The sequence shown here is derived from an EMBL/GenBank/DDBJ whole genome shotgun (WGS) entry which is preliminary data.</text>
</comment>
<dbReference type="SUPFAM" id="SSF56219">
    <property type="entry name" value="DNase I-like"/>
    <property type="match status" value="1"/>
</dbReference>
<sequence>MKGTLRRLWTPQFGPWARVFKDLCVSSFKERCECNITSSLTRESQDMFMDAGIAESSESNCFIKILQLNVQCISNKLDCLEVLLLEEAPDVFTVVEHWCDERRMEVTSFPGFERVAYSCRINHLHGGTATYVRHGHQVQALDNGSDIFFCGDLNIDYLNDKSLQTRILKDLMISFGLEVTSMNPTRIDMYCPIRKMCRRMNHCKNGWITPEVKRASNDLKEFYWLCECINTAESHSAYRAAKSSYRKFLANNKLNFNKSLIEN</sequence>
<dbReference type="EMBL" id="JANEYG010000269">
    <property type="protein sequence ID" value="KAJ8910634.1"/>
    <property type="molecule type" value="Genomic_DNA"/>
</dbReference>
<dbReference type="InterPro" id="IPR036691">
    <property type="entry name" value="Endo/exonu/phosph_ase_sf"/>
</dbReference>
<organism evidence="1 2">
    <name type="scientific">Exocentrus adspersus</name>
    <dbReference type="NCBI Taxonomy" id="1586481"/>
    <lineage>
        <taxon>Eukaryota</taxon>
        <taxon>Metazoa</taxon>
        <taxon>Ecdysozoa</taxon>
        <taxon>Arthropoda</taxon>
        <taxon>Hexapoda</taxon>
        <taxon>Insecta</taxon>
        <taxon>Pterygota</taxon>
        <taxon>Neoptera</taxon>
        <taxon>Endopterygota</taxon>
        <taxon>Coleoptera</taxon>
        <taxon>Polyphaga</taxon>
        <taxon>Cucujiformia</taxon>
        <taxon>Chrysomeloidea</taxon>
        <taxon>Cerambycidae</taxon>
        <taxon>Lamiinae</taxon>
        <taxon>Acanthocinini</taxon>
        <taxon>Exocentrus</taxon>
    </lineage>
</organism>
<dbReference type="Gene3D" id="3.60.10.10">
    <property type="entry name" value="Endonuclease/exonuclease/phosphatase"/>
    <property type="match status" value="1"/>
</dbReference>